<comment type="caution">
    <text evidence="5">The sequence shown here is derived from an EMBL/GenBank/DDBJ whole genome shotgun (WGS) entry which is preliminary data.</text>
</comment>
<feature type="domain" description="Alcohol dehydrogenase iron-type/glycerol dehydrogenase GldA" evidence="3">
    <location>
        <begin position="15"/>
        <end position="172"/>
    </location>
</feature>
<proteinExistence type="inferred from homology"/>
<dbReference type="InterPro" id="IPR001670">
    <property type="entry name" value="ADH_Fe/GldA"/>
</dbReference>
<sequence>MYGEILLSEPLVVLQTDNVLETCKGLLANKQVLLVTSNSFSKAGWPRTLQEQTGIDICAVVDNIQPNPQRKDLESLHQRLKGESVECVLALGGGSVLDSAKVLSRMLTEQSLSENWLAPECLWEGPPIPVIAIPTTAGTGSEVTPFATVWDSQEQKKYSLGQVRPTTAIFAPSLTLSLNREQTLYPALDALSHALESLWNRHRSELSESRALKAIALICDALPKTLAQPHNIEARTALQQAAMWAGLAISETKTAIAHAISYPLTLSYAMPHGLACSFTLKAILAEQQACFNVPTQYVDKIKALLDKLQLSVEVERFVSPSKLLAEFNTDLDPTRAANYAGDISHQALKRILERSLYTSKRC</sequence>
<evidence type="ECO:0000256" key="2">
    <source>
        <dbReference type="ARBA" id="ARBA00023002"/>
    </source>
</evidence>
<evidence type="ECO:0000259" key="4">
    <source>
        <dbReference type="Pfam" id="PF25137"/>
    </source>
</evidence>
<evidence type="ECO:0000313" key="6">
    <source>
        <dbReference type="Proteomes" id="UP001501757"/>
    </source>
</evidence>
<dbReference type="Gene3D" id="3.40.50.1970">
    <property type="match status" value="1"/>
</dbReference>
<organism evidence="5 6">
    <name type="scientific">Bowmanella denitrificans</name>
    <dbReference type="NCBI Taxonomy" id="366582"/>
    <lineage>
        <taxon>Bacteria</taxon>
        <taxon>Pseudomonadati</taxon>
        <taxon>Pseudomonadota</taxon>
        <taxon>Gammaproteobacteria</taxon>
        <taxon>Alteromonadales</taxon>
        <taxon>Alteromonadaceae</taxon>
        <taxon>Bowmanella</taxon>
    </lineage>
</organism>
<dbReference type="RefSeq" id="WP_343846515.1">
    <property type="nucleotide sequence ID" value="NZ_BAAAEI010000021.1"/>
</dbReference>
<dbReference type="Pfam" id="PF00465">
    <property type="entry name" value="Fe-ADH"/>
    <property type="match status" value="1"/>
</dbReference>
<dbReference type="InterPro" id="IPR039697">
    <property type="entry name" value="Alcohol_dehydrogenase_Fe"/>
</dbReference>
<keyword evidence="6" id="KW-1185">Reference proteome</keyword>
<evidence type="ECO:0000256" key="1">
    <source>
        <dbReference type="ARBA" id="ARBA00007358"/>
    </source>
</evidence>
<dbReference type="Pfam" id="PF25137">
    <property type="entry name" value="ADH_Fe_C"/>
    <property type="match status" value="1"/>
</dbReference>
<dbReference type="PANTHER" id="PTHR11496:SF102">
    <property type="entry name" value="ALCOHOL DEHYDROGENASE 4"/>
    <property type="match status" value="1"/>
</dbReference>
<dbReference type="PANTHER" id="PTHR11496">
    <property type="entry name" value="ALCOHOL DEHYDROGENASE"/>
    <property type="match status" value="1"/>
</dbReference>
<name>A0ABN0XL01_9ALTE</name>
<keyword evidence="2" id="KW-0560">Oxidoreductase</keyword>
<accession>A0ABN0XL01</accession>
<protein>
    <recommendedName>
        <fullName evidence="7">Alcohol dehydrogenase</fullName>
    </recommendedName>
</protein>
<evidence type="ECO:0008006" key="7">
    <source>
        <dbReference type="Google" id="ProtNLM"/>
    </source>
</evidence>
<gene>
    <name evidence="5" type="ORF">GCM10009092_33980</name>
</gene>
<dbReference type="CDD" id="cd08182">
    <property type="entry name" value="HEPD"/>
    <property type="match status" value="1"/>
</dbReference>
<dbReference type="Proteomes" id="UP001501757">
    <property type="component" value="Unassembled WGS sequence"/>
</dbReference>
<feature type="domain" description="Fe-containing alcohol dehydrogenase-like C-terminal" evidence="4">
    <location>
        <begin position="185"/>
        <end position="306"/>
    </location>
</feature>
<evidence type="ECO:0000259" key="3">
    <source>
        <dbReference type="Pfam" id="PF00465"/>
    </source>
</evidence>
<dbReference type="InterPro" id="IPR035873">
    <property type="entry name" value="PhpC"/>
</dbReference>
<dbReference type="EMBL" id="BAAAEI010000021">
    <property type="protein sequence ID" value="GAA0366836.1"/>
    <property type="molecule type" value="Genomic_DNA"/>
</dbReference>
<comment type="similarity">
    <text evidence="1">Belongs to the iron-containing alcohol dehydrogenase family.</text>
</comment>
<evidence type="ECO:0000313" key="5">
    <source>
        <dbReference type="EMBL" id="GAA0366836.1"/>
    </source>
</evidence>
<reference evidence="5 6" key="1">
    <citation type="journal article" date="2019" name="Int. J. Syst. Evol. Microbiol.">
        <title>The Global Catalogue of Microorganisms (GCM) 10K type strain sequencing project: providing services to taxonomists for standard genome sequencing and annotation.</title>
        <authorList>
            <consortium name="The Broad Institute Genomics Platform"/>
            <consortium name="The Broad Institute Genome Sequencing Center for Infectious Disease"/>
            <person name="Wu L."/>
            <person name="Ma J."/>
        </authorList>
    </citation>
    <scope>NUCLEOTIDE SEQUENCE [LARGE SCALE GENOMIC DNA]</scope>
    <source>
        <strain evidence="5 6">JCM 13378</strain>
    </source>
</reference>
<dbReference type="SUPFAM" id="SSF56796">
    <property type="entry name" value="Dehydroquinate synthase-like"/>
    <property type="match status" value="1"/>
</dbReference>
<dbReference type="Gene3D" id="1.20.1090.10">
    <property type="entry name" value="Dehydroquinate synthase-like - alpha domain"/>
    <property type="match status" value="1"/>
</dbReference>
<dbReference type="InterPro" id="IPR056798">
    <property type="entry name" value="ADH_Fe_C"/>
</dbReference>